<keyword evidence="4" id="KW-1185">Reference proteome</keyword>
<evidence type="ECO:0000256" key="1">
    <source>
        <dbReference type="SAM" id="Phobius"/>
    </source>
</evidence>
<accession>A0A9P6E6X7</accession>
<comment type="caution">
    <text evidence="3">The sequence shown here is derived from an EMBL/GenBank/DDBJ whole genome shotgun (WGS) entry which is preliminary data.</text>
</comment>
<feature type="transmembrane region" description="Helical" evidence="1">
    <location>
        <begin position="65"/>
        <end position="88"/>
    </location>
</feature>
<dbReference type="InterPro" id="IPR045339">
    <property type="entry name" value="DUF6534"/>
</dbReference>
<evidence type="ECO:0000313" key="4">
    <source>
        <dbReference type="Proteomes" id="UP000807306"/>
    </source>
</evidence>
<dbReference type="EMBL" id="MU157910">
    <property type="protein sequence ID" value="KAF9523763.1"/>
    <property type="molecule type" value="Genomic_DNA"/>
</dbReference>
<sequence length="278" mass="30626">MNWALFGVLTLQTYIYHIAFPYDKLWTKAFSYTIYGLEVIQTLMLTQTAFYIFAQGFGNLSHLDYLGPVWFSLPVLSSAVAFMVQAVYAYRIKILVESKIVTSIVLVLAAAQLCGGIATDVLSKKARFGSKSTSTEILTCTIIWKGCSALCDVIITIFMTGYLIRWNTDLIKTGRTIRKVVRIAIETGLLTAVVALIHFILILLPGRHPTSGYYVVAGCTVGKLYSNSLMAIFNSRICLSSHATNSLTSVEFSKFSDGRSQEGNLSSFDLSGIQVSKT</sequence>
<keyword evidence="1" id="KW-0472">Membrane</keyword>
<feature type="transmembrane region" description="Helical" evidence="1">
    <location>
        <begin position="6"/>
        <end position="22"/>
    </location>
</feature>
<keyword evidence="1" id="KW-1133">Transmembrane helix</keyword>
<gene>
    <name evidence="3" type="ORF">CPB83DRAFT_862242</name>
</gene>
<feature type="transmembrane region" description="Helical" evidence="1">
    <location>
        <begin position="34"/>
        <end position="53"/>
    </location>
</feature>
<dbReference type="AlphaFoldDB" id="A0A9P6E6X7"/>
<feature type="transmembrane region" description="Helical" evidence="1">
    <location>
        <begin position="212"/>
        <end position="233"/>
    </location>
</feature>
<feature type="transmembrane region" description="Helical" evidence="1">
    <location>
        <begin position="184"/>
        <end position="206"/>
    </location>
</feature>
<dbReference type="PANTHER" id="PTHR40465">
    <property type="entry name" value="CHROMOSOME 1, WHOLE GENOME SHOTGUN SEQUENCE"/>
    <property type="match status" value="1"/>
</dbReference>
<organism evidence="3 4">
    <name type="scientific">Crepidotus variabilis</name>
    <dbReference type="NCBI Taxonomy" id="179855"/>
    <lineage>
        <taxon>Eukaryota</taxon>
        <taxon>Fungi</taxon>
        <taxon>Dikarya</taxon>
        <taxon>Basidiomycota</taxon>
        <taxon>Agaricomycotina</taxon>
        <taxon>Agaricomycetes</taxon>
        <taxon>Agaricomycetidae</taxon>
        <taxon>Agaricales</taxon>
        <taxon>Agaricineae</taxon>
        <taxon>Crepidotaceae</taxon>
        <taxon>Crepidotus</taxon>
    </lineage>
</organism>
<feature type="transmembrane region" description="Helical" evidence="1">
    <location>
        <begin position="100"/>
        <end position="122"/>
    </location>
</feature>
<feature type="transmembrane region" description="Helical" evidence="1">
    <location>
        <begin position="142"/>
        <end position="164"/>
    </location>
</feature>
<dbReference type="OrthoDB" id="3053835at2759"/>
<feature type="domain" description="DUF6534" evidence="2">
    <location>
        <begin position="148"/>
        <end position="236"/>
    </location>
</feature>
<reference evidence="3" key="1">
    <citation type="submission" date="2020-11" db="EMBL/GenBank/DDBJ databases">
        <authorList>
            <consortium name="DOE Joint Genome Institute"/>
            <person name="Ahrendt S."/>
            <person name="Riley R."/>
            <person name="Andreopoulos W."/>
            <person name="Labutti K."/>
            <person name="Pangilinan J."/>
            <person name="Ruiz-Duenas F.J."/>
            <person name="Barrasa J.M."/>
            <person name="Sanchez-Garcia M."/>
            <person name="Camarero S."/>
            <person name="Miyauchi S."/>
            <person name="Serrano A."/>
            <person name="Linde D."/>
            <person name="Babiker R."/>
            <person name="Drula E."/>
            <person name="Ayuso-Fernandez I."/>
            <person name="Pacheco R."/>
            <person name="Padilla G."/>
            <person name="Ferreira P."/>
            <person name="Barriuso J."/>
            <person name="Kellner H."/>
            <person name="Castanera R."/>
            <person name="Alfaro M."/>
            <person name="Ramirez L."/>
            <person name="Pisabarro A.G."/>
            <person name="Kuo A."/>
            <person name="Tritt A."/>
            <person name="Lipzen A."/>
            <person name="He G."/>
            <person name="Yan M."/>
            <person name="Ng V."/>
            <person name="Cullen D."/>
            <person name="Martin F."/>
            <person name="Rosso M.-N."/>
            <person name="Henrissat B."/>
            <person name="Hibbett D."/>
            <person name="Martinez A.T."/>
            <person name="Grigoriev I.V."/>
        </authorList>
    </citation>
    <scope>NUCLEOTIDE SEQUENCE</scope>
    <source>
        <strain evidence="3">CBS 506.95</strain>
    </source>
</reference>
<evidence type="ECO:0000313" key="3">
    <source>
        <dbReference type="EMBL" id="KAF9523763.1"/>
    </source>
</evidence>
<keyword evidence="1" id="KW-0812">Transmembrane</keyword>
<evidence type="ECO:0000259" key="2">
    <source>
        <dbReference type="Pfam" id="PF20152"/>
    </source>
</evidence>
<dbReference type="PANTHER" id="PTHR40465:SF1">
    <property type="entry name" value="DUF6534 DOMAIN-CONTAINING PROTEIN"/>
    <property type="match status" value="1"/>
</dbReference>
<dbReference type="Pfam" id="PF20152">
    <property type="entry name" value="DUF6534"/>
    <property type="match status" value="1"/>
</dbReference>
<protein>
    <recommendedName>
        <fullName evidence="2">DUF6534 domain-containing protein</fullName>
    </recommendedName>
</protein>
<proteinExistence type="predicted"/>
<dbReference type="Proteomes" id="UP000807306">
    <property type="component" value="Unassembled WGS sequence"/>
</dbReference>
<name>A0A9P6E6X7_9AGAR</name>